<dbReference type="AlphaFoldDB" id="A0A026W7K3"/>
<evidence type="ECO:0000313" key="3">
    <source>
        <dbReference type="Proteomes" id="UP000053097"/>
    </source>
</evidence>
<evidence type="ECO:0000313" key="2">
    <source>
        <dbReference type="EMBL" id="EZA57857.1"/>
    </source>
</evidence>
<dbReference type="OrthoDB" id="7700353at2759"/>
<organism evidence="1 3">
    <name type="scientific">Ooceraea biroi</name>
    <name type="common">Clonal raider ant</name>
    <name type="synonym">Cerapachys biroi</name>
    <dbReference type="NCBI Taxonomy" id="2015173"/>
    <lineage>
        <taxon>Eukaryota</taxon>
        <taxon>Metazoa</taxon>
        <taxon>Ecdysozoa</taxon>
        <taxon>Arthropoda</taxon>
        <taxon>Hexapoda</taxon>
        <taxon>Insecta</taxon>
        <taxon>Pterygota</taxon>
        <taxon>Neoptera</taxon>
        <taxon>Endopterygota</taxon>
        <taxon>Hymenoptera</taxon>
        <taxon>Apocrita</taxon>
        <taxon>Aculeata</taxon>
        <taxon>Formicoidea</taxon>
        <taxon>Formicidae</taxon>
        <taxon>Dorylinae</taxon>
        <taxon>Ooceraea</taxon>
    </lineage>
</organism>
<sequence>MNHVILYCPLYRDRALFLITFIQSQYHRLFNDITPLLHDPPAKLCRLLVAFFKSVQLFP</sequence>
<proteinExistence type="predicted"/>
<gene>
    <name evidence="2" type="ORF">X777_00959</name>
    <name evidence="1" type="ORF">X777_09056</name>
</gene>
<accession>A0A026W7K3</accession>
<dbReference type="EMBL" id="KK107139">
    <property type="protein sequence ID" value="EZA57857.1"/>
    <property type="molecule type" value="Genomic_DNA"/>
</dbReference>
<dbReference type="EMBL" id="KK107356">
    <property type="protein sequence ID" value="EZA52035.1"/>
    <property type="molecule type" value="Genomic_DNA"/>
</dbReference>
<keyword evidence="3" id="KW-1185">Reference proteome</keyword>
<dbReference type="Proteomes" id="UP000053097">
    <property type="component" value="Unassembled WGS sequence"/>
</dbReference>
<name>A0A026W7K3_OOCBI</name>
<protein>
    <submittedName>
        <fullName evidence="1">Uncharacterized protein</fullName>
    </submittedName>
</protein>
<reference evidence="1 3" key="1">
    <citation type="journal article" date="2014" name="Curr. Biol.">
        <title>The genome of the clonal raider ant Cerapachys biroi.</title>
        <authorList>
            <person name="Oxley P.R."/>
            <person name="Ji L."/>
            <person name="Fetter-Pruneda I."/>
            <person name="McKenzie S.K."/>
            <person name="Li C."/>
            <person name="Hu H."/>
            <person name="Zhang G."/>
            <person name="Kronauer D.J."/>
        </authorList>
    </citation>
    <scope>NUCLEOTIDE SEQUENCE [LARGE SCALE GENOMIC DNA]</scope>
</reference>
<evidence type="ECO:0000313" key="1">
    <source>
        <dbReference type="EMBL" id="EZA52035.1"/>
    </source>
</evidence>